<reference evidence="3" key="1">
    <citation type="submission" date="2017-04" db="EMBL/GenBank/DDBJ databases">
        <authorList>
            <person name="Varghese N."/>
            <person name="Submissions S."/>
        </authorList>
    </citation>
    <scope>NUCLEOTIDE SEQUENCE [LARGE SCALE GENOMIC DNA]</scope>
    <source>
        <strain evidence="3">RKEM611</strain>
    </source>
</reference>
<dbReference type="Proteomes" id="UP000192907">
    <property type="component" value="Unassembled WGS sequence"/>
</dbReference>
<accession>A0A1Y6CP34</accession>
<dbReference type="AlphaFoldDB" id="A0A1Y6CP34"/>
<evidence type="ECO:0000259" key="1">
    <source>
        <dbReference type="Pfam" id="PF04355"/>
    </source>
</evidence>
<keyword evidence="3" id="KW-1185">Reference proteome</keyword>
<dbReference type="EMBL" id="FWZT01000033">
    <property type="protein sequence ID" value="SMF78838.1"/>
    <property type="molecule type" value="Genomic_DNA"/>
</dbReference>
<dbReference type="InterPro" id="IPR007450">
    <property type="entry name" value="BamE_dom"/>
</dbReference>
<protein>
    <recommendedName>
        <fullName evidence="1">Outer membrane protein assembly factor BamE domain-containing protein</fullName>
    </recommendedName>
</protein>
<sequence>MKQMFKVAVSGLILGTLSTSCVTRGENFSSDYAWIKENKTKKADVQKVLGQPFAVGYSSGRPTWTYGYYKFRLFGESQTKELKLYWEDDTVDSFSFNSSFKEDRMKTLRAPKP</sequence>
<dbReference type="GO" id="GO:0019867">
    <property type="term" value="C:outer membrane"/>
    <property type="evidence" value="ECO:0007669"/>
    <property type="project" value="InterPro"/>
</dbReference>
<dbReference type="Pfam" id="PF04355">
    <property type="entry name" value="BamE"/>
    <property type="match status" value="1"/>
</dbReference>
<dbReference type="RefSeq" id="WP_132325555.1">
    <property type="nucleotide sequence ID" value="NZ_FWZT01000033.1"/>
</dbReference>
<evidence type="ECO:0000313" key="2">
    <source>
        <dbReference type="EMBL" id="SMF78838.1"/>
    </source>
</evidence>
<organism evidence="2 3">
    <name type="scientific">Pseudobacteriovorax antillogorgiicola</name>
    <dbReference type="NCBI Taxonomy" id="1513793"/>
    <lineage>
        <taxon>Bacteria</taxon>
        <taxon>Pseudomonadati</taxon>
        <taxon>Bdellovibrionota</taxon>
        <taxon>Oligoflexia</taxon>
        <taxon>Oligoflexales</taxon>
        <taxon>Pseudobacteriovoracaceae</taxon>
        <taxon>Pseudobacteriovorax</taxon>
    </lineage>
</organism>
<dbReference type="OrthoDB" id="5405892at2"/>
<evidence type="ECO:0000313" key="3">
    <source>
        <dbReference type="Proteomes" id="UP000192907"/>
    </source>
</evidence>
<dbReference type="PROSITE" id="PS51257">
    <property type="entry name" value="PROKAR_LIPOPROTEIN"/>
    <property type="match status" value="1"/>
</dbReference>
<dbReference type="STRING" id="1513793.SAMN06296036_13311"/>
<gene>
    <name evidence="2" type="ORF">SAMN06296036_13311</name>
</gene>
<feature type="domain" description="Outer membrane protein assembly factor BamE" evidence="1">
    <location>
        <begin position="35"/>
        <end position="93"/>
    </location>
</feature>
<proteinExistence type="predicted"/>
<name>A0A1Y6CP34_9BACT</name>